<dbReference type="PANTHER" id="PTHR34818:SF1">
    <property type="entry name" value="PROTEIN BLI-3"/>
    <property type="match status" value="1"/>
</dbReference>
<protein>
    <submittedName>
        <fullName evidence="3">Pyridoxamine 5'-phosphate oxidase-related, FMN-binding</fullName>
    </submittedName>
</protein>
<dbReference type="InterPro" id="IPR052917">
    <property type="entry name" value="Stress-Dev_Protein"/>
</dbReference>
<dbReference type="Gene3D" id="2.30.110.10">
    <property type="entry name" value="Electron Transport, Fmn-binding Protein, Chain A"/>
    <property type="match status" value="1"/>
</dbReference>
<proteinExistence type="predicted"/>
<dbReference type="OrthoDB" id="1432662at2"/>
<name>H6RT99_BLASD</name>
<feature type="region of interest" description="Disordered" evidence="1">
    <location>
        <begin position="1"/>
        <end position="20"/>
    </location>
</feature>
<reference evidence="4" key="2">
    <citation type="submission" date="2012-02" db="EMBL/GenBank/DDBJ databases">
        <title>Complete genome sequence of Blastococcus saxobsidens strain DD2.</title>
        <authorList>
            <person name="Genoscope."/>
        </authorList>
    </citation>
    <scope>NUCLEOTIDE SEQUENCE [LARGE SCALE GENOMIC DNA]</scope>
    <source>
        <strain evidence="4">DD2</strain>
    </source>
</reference>
<keyword evidence="4" id="KW-1185">Reference proteome</keyword>
<dbReference type="InterPro" id="IPR012349">
    <property type="entry name" value="Split_barrel_FMN-bd"/>
</dbReference>
<dbReference type="SUPFAM" id="SSF50475">
    <property type="entry name" value="FMN-binding split barrel"/>
    <property type="match status" value="1"/>
</dbReference>
<evidence type="ECO:0000313" key="4">
    <source>
        <dbReference type="Proteomes" id="UP000007517"/>
    </source>
</evidence>
<dbReference type="Proteomes" id="UP000007517">
    <property type="component" value="Chromosome"/>
</dbReference>
<reference evidence="3 4" key="1">
    <citation type="journal article" date="2012" name="J. Bacteriol.">
        <title>Genome Sequence of Blastococcus saxobsidens DD2, a Stone-Inhabiting Bacterium.</title>
        <authorList>
            <person name="Chouaia B."/>
            <person name="Crotti E."/>
            <person name="Brusetti L."/>
            <person name="Daffonchio D."/>
            <person name="Essoussi I."/>
            <person name="Nouioui I."/>
            <person name="Sbissi I."/>
            <person name="Ghodhbane-Gtari F."/>
            <person name="Gtari M."/>
            <person name="Vacherie B."/>
            <person name="Barbe V."/>
            <person name="Medigue C."/>
            <person name="Gury J."/>
            <person name="Pujic P."/>
            <person name="Normand P."/>
        </authorList>
    </citation>
    <scope>NUCLEOTIDE SEQUENCE [LARGE SCALE GENOMIC DNA]</scope>
    <source>
        <strain evidence="3 4">DD2</strain>
    </source>
</reference>
<feature type="compositionally biased region" description="Basic residues" evidence="1">
    <location>
        <begin position="1"/>
        <end position="11"/>
    </location>
</feature>
<dbReference type="KEGG" id="bsd:BLASA_4811"/>
<dbReference type="InterPro" id="IPR038725">
    <property type="entry name" value="YdaG_split_barrel_FMN-bd"/>
</dbReference>
<evidence type="ECO:0000313" key="3">
    <source>
        <dbReference type="EMBL" id="CCG05599.1"/>
    </source>
</evidence>
<organism evidence="3 4">
    <name type="scientific">Blastococcus saxobsidens (strain DD2)</name>
    <dbReference type="NCBI Taxonomy" id="1146883"/>
    <lineage>
        <taxon>Bacteria</taxon>
        <taxon>Bacillati</taxon>
        <taxon>Actinomycetota</taxon>
        <taxon>Actinomycetes</taxon>
        <taxon>Geodermatophilales</taxon>
        <taxon>Geodermatophilaceae</taxon>
        <taxon>Blastococcus</taxon>
    </lineage>
</organism>
<feature type="domain" description="General stress protein FMN-binding split barrel" evidence="2">
    <location>
        <begin position="19"/>
        <end position="164"/>
    </location>
</feature>
<accession>H6RT99</accession>
<dbReference type="EMBL" id="FO117623">
    <property type="protein sequence ID" value="CCG05599.1"/>
    <property type="molecule type" value="Genomic_DNA"/>
</dbReference>
<dbReference type="Pfam" id="PF16242">
    <property type="entry name" value="Pyrid_ox_like"/>
    <property type="match status" value="1"/>
</dbReference>
<dbReference type="HOGENOM" id="CLU_091428_1_1_11"/>
<dbReference type="STRING" id="1146883.BLASA_4811"/>
<evidence type="ECO:0000259" key="2">
    <source>
        <dbReference type="Pfam" id="PF16242"/>
    </source>
</evidence>
<dbReference type="PANTHER" id="PTHR34818">
    <property type="entry name" value="PROTEIN BLI-3"/>
    <property type="match status" value="1"/>
</dbReference>
<evidence type="ECO:0000256" key="1">
    <source>
        <dbReference type="SAM" id="MobiDB-lite"/>
    </source>
</evidence>
<gene>
    <name evidence="3" type="ordered locus">BLASA_4811</name>
</gene>
<dbReference type="AlphaFoldDB" id="H6RT99"/>
<sequence length="173" mass="18549">MTRVGSGRRGHGTGMSAEDTRRVAELIKGERFGFLTTIAPGGNLTSRPMTLQEVEFDGDLWFFAERGSHPVTHVTATPQVNVGIGSGGTWVSLTGSARVVDDLAKKKELWNSGVEAWFPNGPEDPDVVLIKVEGDSAEYWDSPGGRLATAFSFVKARATGERIDAGDNAKVDL</sequence>
<dbReference type="eggNOG" id="COG3871">
    <property type="taxonomic scope" value="Bacteria"/>
</dbReference>